<dbReference type="GeneID" id="25257028"/>
<protein>
    <submittedName>
        <fullName evidence="2">Rhoptry neck protein 1, related</fullName>
    </submittedName>
</protein>
<evidence type="ECO:0000256" key="1">
    <source>
        <dbReference type="SAM" id="MobiDB-lite"/>
    </source>
</evidence>
<keyword evidence="3" id="KW-1185">Reference proteome</keyword>
<dbReference type="OrthoDB" id="348427at2759"/>
<sequence length="200" mass="21211">MGSPRESPVRQHYGGQLGSSGETSFVALKGSSNEEEGEEEEEPEEPEEAPAAAKKEPAAAAAKSEEAKSETETEKEIESSETEPKGGPTEGPHGGPKEGPQGGPQGGPEGGPPKGAPEEERPQNAPTLIMLPELEPDACENVKDPVACMQKPGCFQDFIYGVCFFNCTAVETPEECNKHAFCRFETQVPQNACVNEVCCC</sequence>
<feature type="compositionally biased region" description="Acidic residues" evidence="1">
    <location>
        <begin position="33"/>
        <end position="48"/>
    </location>
</feature>
<reference evidence="2" key="2">
    <citation type="submission" date="2013-10" db="EMBL/GenBank/DDBJ databases">
        <authorList>
            <person name="Aslett M."/>
        </authorList>
    </citation>
    <scope>NUCLEOTIDE SEQUENCE [LARGE SCALE GENOMIC DNA]</scope>
    <source>
        <strain evidence="2">Houghton</strain>
    </source>
</reference>
<feature type="compositionally biased region" description="Gly residues" evidence="1">
    <location>
        <begin position="100"/>
        <end position="109"/>
    </location>
</feature>
<organism evidence="2 3">
    <name type="scientific">Eimeria tenella</name>
    <name type="common">Coccidian parasite</name>
    <dbReference type="NCBI Taxonomy" id="5802"/>
    <lineage>
        <taxon>Eukaryota</taxon>
        <taxon>Sar</taxon>
        <taxon>Alveolata</taxon>
        <taxon>Apicomplexa</taxon>
        <taxon>Conoidasida</taxon>
        <taxon>Coccidia</taxon>
        <taxon>Eucoccidiorida</taxon>
        <taxon>Eimeriorina</taxon>
        <taxon>Eimeriidae</taxon>
        <taxon>Eimeria</taxon>
    </lineage>
</organism>
<gene>
    <name evidence="2" type="ORF">ETH_00039940</name>
</gene>
<feature type="compositionally biased region" description="Basic and acidic residues" evidence="1">
    <location>
        <begin position="53"/>
        <end position="84"/>
    </location>
</feature>
<evidence type="ECO:0000313" key="2">
    <source>
        <dbReference type="EMBL" id="CDJ44237.1"/>
    </source>
</evidence>
<name>U6L1E6_EIMTE</name>
<dbReference type="EMBL" id="HG676750">
    <property type="protein sequence ID" value="CDJ44237.1"/>
    <property type="molecule type" value="Genomic_DNA"/>
</dbReference>
<dbReference type="RefSeq" id="XP_013234986.1">
    <property type="nucleotide sequence ID" value="XM_013379532.1"/>
</dbReference>
<proteinExistence type="predicted"/>
<reference evidence="2" key="1">
    <citation type="submission" date="2013-10" db="EMBL/GenBank/DDBJ databases">
        <title>Genomic analysis of the causative agents of coccidiosis in chickens.</title>
        <authorList>
            <person name="Reid A.J."/>
            <person name="Blake D."/>
            <person name="Billington K."/>
            <person name="Browne H."/>
            <person name="Dunn M."/>
            <person name="Hung S."/>
            <person name="Kawahara F."/>
            <person name="Miranda-Saavedra D."/>
            <person name="Mourier T."/>
            <person name="Nagra H."/>
            <person name="Otto T.D."/>
            <person name="Rawlings N."/>
            <person name="Sanchez A."/>
            <person name="Sanders M."/>
            <person name="Subramaniam C."/>
            <person name="Tay Y."/>
            <person name="Dear P."/>
            <person name="Doerig C."/>
            <person name="Gruber A."/>
            <person name="Parkinson J."/>
            <person name="Shirley M."/>
            <person name="Wan K.L."/>
            <person name="Berriman M."/>
            <person name="Tomley F."/>
            <person name="Pain A."/>
        </authorList>
    </citation>
    <scope>NUCLEOTIDE SEQUENCE [LARGE SCALE GENOMIC DNA]</scope>
    <source>
        <strain evidence="2">Houghton</strain>
    </source>
</reference>
<dbReference type="AlphaFoldDB" id="U6L1E6"/>
<accession>U6L1E6</accession>
<dbReference type="VEuPathDB" id="ToxoDB:ETH_00039940"/>
<dbReference type="Proteomes" id="UP000030747">
    <property type="component" value="Unassembled WGS sequence"/>
</dbReference>
<evidence type="ECO:0000313" key="3">
    <source>
        <dbReference type="Proteomes" id="UP000030747"/>
    </source>
</evidence>
<feature type="region of interest" description="Disordered" evidence="1">
    <location>
        <begin position="1"/>
        <end position="122"/>
    </location>
</feature>
<dbReference type="VEuPathDB" id="ToxoDB:ETH2_1251300"/>